<dbReference type="PANTHER" id="PTHR30273:SF2">
    <property type="entry name" value="PROTEIN FECR"/>
    <property type="match status" value="1"/>
</dbReference>
<dbReference type="Pfam" id="PF04773">
    <property type="entry name" value="FecR"/>
    <property type="match status" value="1"/>
</dbReference>
<evidence type="ECO:0000259" key="1">
    <source>
        <dbReference type="Pfam" id="PF04773"/>
    </source>
</evidence>
<organism evidence="3 4">
    <name type="scientific">Chitinophaga caseinilytica</name>
    <dbReference type="NCBI Taxonomy" id="2267521"/>
    <lineage>
        <taxon>Bacteria</taxon>
        <taxon>Pseudomonadati</taxon>
        <taxon>Bacteroidota</taxon>
        <taxon>Chitinophagia</taxon>
        <taxon>Chitinophagales</taxon>
        <taxon>Chitinophagaceae</taxon>
        <taxon>Chitinophaga</taxon>
    </lineage>
</organism>
<reference evidence="3 4" key="1">
    <citation type="submission" date="2024-03" db="EMBL/GenBank/DDBJ databases">
        <title>Chitinophaga caseinilytica sp. nov., a casein hydrolysing bacterium isolated from forest soil.</title>
        <authorList>
            <person name="Lee D.S."/>
            <person name="Han D.M."/>
            <person name="Baek J.H."/>
            <person name="Choi D.G."/>
            <person name="Jeon J.H."/>
            <person name="Jeon C.O."/>
        </authorList>
    </citation>
    <scope>NUCLEOTIDE SEQUENCE [LARGE SCALE GENOMIC DNA]</scope>
    <source>
        <strain evidence="3 4">KACC 19118</strain>
    </source>
</reference>
<dbReference type="EMBL" id="CP150096">
    <property type="protein sequence ID" value="WZN49102.1"/>
    <property type="molecule type" value="Genomic_DNA"/>
</dbReference>
<dbReference type="PANTHER" id="PTHR30273">
    <property type="entry name" value="PERIPLASMIC SIGNAL SENSOR AND SIGMA FACTOR ACTIVATOR FECR-RELATED"/>
    <property type="match status" value="1"/>
</dbReference>
<dbReference type="InterPro" id="IPR012373">
    <property type="entry name" value="Ferrdict_sens_TM"/>
</dbReference>
<feature type="domain" description="Protein FecR C-terminal" evidence="2">
    <location>
        <begin position="322"/>
        <end position="388"/>
    </location>
</feature>
<gene>
    <name evidence="3" type="ORF">WJU22_13070</name>
</gene>
<dbReference type="Gene3D" id="3.55.50.30">
    <property type="match status" value="1"/>
</dbReference>
<dbReference type="Proteomes" id="UP001449657">
    <property type="component" value="Chromosome"/>
</dbReference>
<proteinExistence type="predicted"/>
<sequence length="390" mass="42636">MHPSELDSLLQKFLEDTISEAELDALRRHFADEGAASQQEAAIEAVLWKARFTDVLPGSKEEAFAQVMQAAREREATPPTVVRPLRRWWPAAAAVAILLGAGIWMTTQRSQRQQDAVADTRSGDGIHPGREGAILTLADGTEVVLDSMQNGVVTTQGATTLMLQNGRLSYDEKHDAGKSADAYNTIATPPGRQFQIVLPDGTKIWLNAASTLRYPVAFRGGERKVKVEGEAYLEVAADAARPFIVDVAGGTEVQVLGTSFNINAYKDEKVQRTTLLQGRVRVKAAGGERILDPGQEAVADGQLSVNNNANLAQAIAWKNGVFHFENASLETVMRQLSRWYDVEVVYEKQVPALTFGGEMGRNLELKDVLEFLEGSGVHFRIEGRKLIVSP</sequence>
<dbReference type="Gene3D" id="2.60.120.1440">
    <property type="match status" value="1"/>
</dbReference>
<evidence type="ECO:0000313" key="3">
    <source>
        <dbReference type="EMBL" id="WZN49102.1"/>
    </source>
</evidence>
<evidence type="ECO:0000259" key="2">
    <source>
        <dbReference type="Pfam" id="PF16344"/>
    </source>
</evidence>
<protein>
    <submittedName>
        <fullName evidence="3">FecR domain-containing protein</fullName>
    </submittedName>
</protein>
<dbReference type="InterPro" id="IPR032508">
    <property type="entry name" value="FecR_C"/>
</dbReference>
<name>A0ABZ2ZCR4_9BACT</name>
<evidence type="ECO:0000313" key="4">
    <source>
        <dbReference type="Proteomes" id="UP001449657"/>
    </source>
</evidence>
<accession>A0ABZ2ZCR4</accession>
<keyword evidence="4" id="KW-1185">Reference proteome</keyword>
<feature type="domain" description="FecR protein" evidence="1">
    <location>
        <begin position="185"/>
        <end position="281"/>
    </location>
</feature>
<dbReference type="Pfam" id="PF16344">
    <property type="entry name" value="FecR_C"/>
    <property type="match status" value="1"/>
</dbReference>
<dbReference type="RefSeq" id="WP_341843677.1">
    <property type="nucleotide sequence ID" value="NZ_CP149792.1"/>
</dbReference>
<dbReference type="InterPro" id="IPR006860">
    <property type="entry name" value="FecR"/>
</dbReference>